<feature type="non-terminal residue" evidence="7">
    <location>
        <position position="1"/>
    </location>
</feature>
<feature type="domain" description="C2H2-type" evidence="6">
    <location>
        <begin position="198"/>
        <end position="227"/>
    </location>
</feature>
<evidence type="ECO:0000256" key="3">
    <source>
        <dbReference type="ARBA" id="ARBA00022771"/>
    </source>
</evidence>
<dbReference type="GO" id="GO:0008270">
    <property type="term" value="F:zinc ion binding"/>
    <property type="evidence" value="ECO:0007669"/>
    <property type="project" value="UniProtKB-KW"/>
</dbReference>
<evidence type="ECO:0000256" key="4">
    <source>
        <dbReference type="ARBA" id="ARBA00022833"/>
    </source>
</evidence>
<dbReference type="GO" id="GO:0005634">
    <property type="term" value="C:nucleus"/>
    <property type="evidence" value="ECO:0007669"/>
    <property type="project" value="TreeGrafter"/>
</dbReference>
<dbReference type="PROSITE" id="PS00028">
    <property type="entry name" value="ZINC_FINGER_C2H2_1"/>
    <property type="match status" value="6"/>
</dbReference>
<name>A0A836F0B9_9HYME</name>
<dbReference type="Gene3D" id="3.30.160.60">
    <property type="entry name" value="Classic Zinc Finger"/>
    <property type="match status" value="6"/>
</dbReference>
<feature type="domain" description="C2H2-type" evidence="6">
    <location>
        <begin position="168"/>
        <end position="197"/>
    </location>
</feature>
<dbReference type="SMART" id="SM00355">
    <property type="entry name" value="ZnF_C2H2"/>
    <property type="match status" value="6"/>
</dbReference>
<feature type="domain" description="C2H2-type" evidence="6">
    <location>
        <begin position="138"/>
        <end position="167"/>
    </location>
</feature>
<feature type="domain" description="C2H2-type" evidence="6">
    <location>
        <begin position="227"/>
        <end position="256"/>
    </location>
</feature>
<dbReference type="FunFam" id="3.30.160.60:FF:000125">
    <property type="entry name" value="Putative zinc finger protein 143"/>
    <property type="match status" value="2"/>
</dbReference>
<feature type="domain" description="C2H2-type" evidence="6">
    <location>
        <begin position="287"/>
        <end position="311"/>
    </location>
</feature>
<keyword evidence="2" id="KW-0677">Repeat</keyword>
<dbReference type="PANTHER" id="PTHR46179:SF25">
    <property type="entry name" value="METAL RESPONSE ELEMENT-BINDING TRANSCRIPTION FACTOR-1, ISOFORM C"/>
    <property type="match status" value="1"/>
</dbReference>
<dbReference type="Pfam" id="PF00096">
    <property type="entry name" value="zf-C2H2"/>
    <property type="match status" value="5"/>
</dbReference>
<dbReference type="InterPro" id="IPR051061">
    <property type="entry name" value="Zinc_finger_trans_reg"/>
</dbReference>
<reference evidence="7" key="1">
    <citation type="submission" date="2020-02" db="EMBL/GenBank/DDBJ databases">
        <title>Relaxed selection underlies rapid genomic changes in the transitions from sociality to social parasitism in ants.</title>
        <authorList>
            <person name="Bi X."/>
        </authorList>
    </citation>
    <scope>NUCLEOTIDE SEQUENCE</scope>
    <source>
        <strain evidence="7">BGI-DK2014c</strain>
        <tissue evidence="7">Whole body</tissue>
    </source>
</reference>
<evidence type="ECO:0000313" key="7">
    <source>
        <dbReference type="EMBL" id="KAG5317716.1"/>
    </source>
</evidence>
<comment type="caution">
    <text evidence="7">The sequence shown here is derived from an EMBL/GenBank/DDBJ whole genome shotgun (WGS) entry which is preliminary data.</text>
</comment>
<dbReference type="FunFam" id="3.30.160.60:FF:000072">
    <property type="entry name" value="zinc finger protein 143 isoform X1"/>
    <property type="match status" value="2"/>
</dbReference>
<evidence type="ECO:0000313" key="8">
    <source>
        <dbReference type="Proteomes" id="UP000668214"/>
    </source>
</evidence>
<accession>A0A836F0B9</accession>
<dbReference type="AlphaFoldDB" id="A0A836F0B9"/>
<dbReference type="PROSITE" id="PS50157">
    <property type="entry name" value="ZINC_FINGER_C2H2_2"/>
    <property type="match status" value="6"/>
</dbReference>
<dbReference type="FunFam" id="3.30.160.60:FF:000349">
    <property type="entry name" value="metal regulatory transcription factor 1"/>
    <property type="match status" value="1"/>
</dbReference>
<keyword evidence="1" id="KW-0479">Metal-binding</keyword>
<dbReference type="Proteomes" id="UP000668214">
    <property type="component" value="Unassembled WGS sequence"/>
</dbReference>
<feature type="non-terminal residue" evidence="7">
    <location>
        <position position="838"/>
    </location>
</feature>
<keyword evidence="3 5" id="KW-0863">Zinc-finger</keyword>
<dbReference type="GO" id="GO:0006357">
    <property type="term" value="P:regulation of transcription by RNA polymerase II"/>
    <property type="evidence" value="ECO:0007669"/>
    <property type="project" value="TreeGrafter"/>
</dbReference>
<dbReference type="SUPFAM" id="SSF57667">
    <property type="entry name" value="beta-beta-alpha zinc fingers"/>
    <property type="match status" value="4"/>
</dbReference>
<feature type="domain" description="C2H2-type" evidence="6">
    <location>
        <begin position="257"/>
        <end position="286"/>
    </location>
</feature>
<evidence type="ECO:0000256" key="2">
    <source>
        <dbReference type="ARBA" id="ARBA00022737"/>
    </source>
</evidence>
<dbReference type="EMBL" id="JAANIA010002128">
    <property type="protein sequence ID" value="KAG5317716.1"/>
    <property type="molecule type" value="Genomic_DNA"/>
</dbReference>
<keyword evidence="8" id="KW-1185">Reference proteome</keyword>
<gene>
    <name evidence="7" type="primary">Mtf1</name>
    <name evidence="7" type="ORF">G6Z78_0000451</name>
</gene>
<dbReference type="FunFam" id="3.30.160.60:FF:000397">
    <property type="entry name" value="Metal regulatory transcription factor 1"/>
    <property type="match status" value="1"/>
</dbReference>
<evidence type="ECO:0000259" key="6">
    <source>
        <dbReference type="PROSITE" id="PS50157"/>
    </source>
</evidence>
<sequence length="838" mass="95092">MAMWESDKFQEDENADGIESNFDNILVTHDLQDCLDDTLDLSSFEKVYEQSTVFDYERYSDDDAINEGLPVDDNTAEILKICIKIYIHIHHTINPDEIYMRIHQDQDDVLLEDHATSHETVTIESMDPDTNQKHINRYNCQYEGCTRTYSTIGNLRTHMKTHKGEYRFKCAEPSCGKAFLTSYSLKIHIRVHTKVKPFECTHKDCKKAFNTRYRLRAHQRLHSGNTFNCEETGCVKFFTTLSDLKKHIRTHTQERPYKCREKGCGKAFTASHHLKTHKRTHTGERPYVCTFENCKRRFTTPHSLKSHIKTHKKIMNNNTKHKNNKDDDVAEKQKRLTQLQLKLVKVSVSNTTIPSYAVIPISTDLMQNDRNMPYVSAKNTAEQITPTNVIDIMTHRKLDAKLGYISIKDKEDSNETTEVALLATDILDNFNEQAVNVFNNNEDYHKFKVFNQMTESNVQHDNLMDVVGHQNHLHKSASLPEMHSDSIARQDQSIPVNLRQKIMQDGLQNAIAHISEETSFTNNMKQFKNNSVTASDEVFINQSNAEDLSDSNALYSANCITSHITDIISSSNETHLFESEMDSLSFINDTNLQNESLITVSNQDLHANAVTNSQSEAVELAIATEEELPSSWIDVMALATAPALRAQSWSELNAFPTVHSLVDLVGPEPYPLEMETQSSTENLKNVNAMNTEHTSANIDIIQCQKLAEYEHKTNNVKSRDRNVLQEITAAADICKCTDCKCNNIQTCQNCTNTPVGEITKKDTVQLVSDFMSSLQGKCSCNAEAGGCDSCCVVICLKTLQQLQKIFSNCCKNTSNTTNACCREKLLPSLMKCQVARNQ</sequence>
<proteinExistence type="predicted"/>
<dbReference type="PANTHER" id="PTHR46179">
    <property type="entry name" value="ZINC FINGER PROTEIN"/>
    <property type="match status" value="1"/>
</dbReference>
<keyword evidence="4" id="KW-0862">Zinc</keyword>
<protein>
    <submittedName>
        <fullName evidence="7">MTF1 factor</fullName>
    </submittedName>
</protein>
<dbReference type="InterPro" id="IPR013087">
    <property type="entry name" value="Znf_C2H2_type"/>
</dbReference>
<evidence type="ECO:0000256" key="5">
    <source>
        <dbReference type="PROSITE-ProRule" id="PRU00042"/>
    </source>
</evidence>
<organism evidence="7 8">
    <name type="scientific">Pseudoatta argentina</name>
    <dbReference type="NCBI Taxonomy" id="621737"/>
    <lineage>
        <taxon>Eukaryota</taxon>
        <taxon>Metazoa</taxon>
        <taxon>Ecdysozoa</taxon>
        <taxon>Arthropoda</taxon>
        <taxon>Hexapoda</taxon>
        <taxon>Insecta</taxon>
        <taxon>Pterygota</taxon>
        <taxon>Neoptera</taxon>
        <taxon>Endopterygota</taxon>
        <taxon>Hymenoptera</taxon>
        <taxon>Apocrita</taxon>
        <taxon>Aculeata</taxon>
        <taxon>Formicoidea</taxon>
        <taxon>Formicidae</taxon>
        <taxon>Myrmicinae</taxon>
        <taxon>Pseudoatta</taxon>
    </lineage>
</organism>
<evidence type="ECO:0000256" key="1">
    <source>
        <dbReference type="ARBA" id="ARBA00022723"/>
    </source>
</evidence>
<dbReference type="InterPro" id="IPR036236">
    <property type="entry name" value="Znf_C2H2_sf"/>
</dbReference>